<dbReference type="GO" id="GO:0061630">
    <property type="term" value="F:ubiquitin protein ligase activity"/>
    <property type="evidence" value="ECO:0007669"/>
    <property type="project" value="TreeGrafter"/>
</dbReference>
<evidence type="ECO:0000256" key="16">
    <source>
        <dbReference type="PROSITE-ProRule" id="PRU00601"/>
    </source>
</evidence>
<feature type="domain" description="CTCHY-type" evidence="20">
    <location>
        <begin position="1104"/>
        <end position="1167"/>
    </location>
</feature>
<evidence type="ECO:0000256" key="17">
    <source>
        <dbReference type="SAM" id="MobiDB-lite"/>
    </source>
</evidence>
<keyword evidence="13" id="KW-0539">Nucleus</keyword>
<dbReference type="PROSITE" id="PS51266">
    <property type="entry name" value="ZF_CHY"/>
    <property type="match status" value="1"/>
</dbReference>
<dbReference type="EMBL" id="VIEB01001033">
    <property type="protein sequence ID" value="TQD76388.1"/>
    <property type="molecule type" value="Genomic_DNA"/>
</dbReference>
<evidence type="ECO:0000313" key="22">
    <source>
        <dbReference type="Proteomes" id="UP000315295"/>
    </source>
</evidence>
<accession>A0A540KQ93</accession>
<keyword evidence="6" id="KW-0479">Metal-binding</keyword>
<evidence type="ECO:0000256" key="11">
    <source>
        <dbReference type="ARBA" id="ARBA00023004"/>
    </source>
</evidence>
<keyword evidence="22" id="KW-1185">Reference proteome</keyword>
<feature type="region of interest" description="Disordered" evidence="17">
    <location>
        <begin position="893"/>
        <end position="917"/>
    </location>
</feature>
<dbReference type="GO" id="GO:0034756">
    <property type="term" value="P:regulation of iron ion transport"/>
    <property type="evidence" value="ECO:0007669"/>
    <property type="project" value="UniProtKB-ARBA"/>
</dbReference>
<name>A0A540KQ93_MALBA</name>
<comment type="function">
    <text evidence="14">Probable E3 ubiquitin-protein ligase that may regulate the response to iron deficiency and thus contributes to iron homeostasis.</text>
</comment>
<comment type="pathway">
    <text evidence="3">Protein modification; protein ubiquitination.</text>
</comment>
<dbReference type="Gene3D" id="3.30.40.10">
    <property type="entry name" value="Zinc/RING finger domain, C3HC4 (zinc finger)"/>
    <property type="match status" value="1"/>
</dbReference>
<evidence type="ECO:0000256" key="8">
    <source>
        <dbReference type="ARBA" id="ARBA00022786"/>
    </source>
</evidence>
<dbReference type="Gene3D" id="1.20.120.520">
    <property type="entry name" value="nmb1532 protein domain like"/>
    <property type="match status" value="2"/>
</dbReference>
<evidence type="ECO:0000259" key="20">
    <source>
        <dbReference type="PROSITE" id="PS51270"/>
    </source>
</evidence>
<dbReference type="InterPro" id="IPR012312">
    <property type="entry name" value="Hemerythrin-like"/>
</dbReference>
<dbReference type="InterPro" id="IPR013083">
    <property type="entry name" value="Znf_RING/FYVE/PHD"/>
</dbReference>
<dbReference type="InterPro" id="IPR001841">
    <property type="entry name" value="Znf_RING"/>
</dbReference>
<sequence length="1313" mass="150030">MGCDDDSPQCLLLPSQNDAQPESSASATRVPLAQTPILLLVCFHKALQAELLDLRLVTTAALESGSRDLLDRDFVLLLLRRFEFLKLAYESHCSAEDEVIFLALDGRTKNVASTYSLEHMSIDGLFDSIFNRLDVLLEENENEKFSKQFQELVFGIGTLKEFVSQHMLKEEQQVFPLILQQFCREEQAALVWQFICSVPLLLLEDLLPWTISFLPPDEQEEVRHCIKAIVPDEKSLQEVVNSWLASNEQSSFGATKNSRGAQQAGEYADMKRLLKSHSPKRFLEEYKRHIKADCIHSDIGYNPVDGLPFWHGVIRKDLKTILEELYQLRSASSFLNLDSVVVQLKFFVDVLNFYSSALEKLYHPVLNELFNGCLYPYSEQFSNESHVEGLQRLLYYEPQDGTPLSKFVEKLCWELESFLVGINKHFAFQETKVVPIVRKNCSHDMQLQLLYASLHILPLGLLKCMTTWFSACLSEDESRSILSNLKEGDSLVNKSFASLLHEWFRIGHSGKTSVEKFREELQQIFKSRCTSLKQFYNTSGSSSLSSNMKPIEASNTKLMEPISLDKGKKSLSYSSSCASDSARNYRTSYSSRNKLHLYFTGTVKTSYHFPESLSGENHPGYALHEPKPIDLIFFFHKALKKDLEYLVFGSAQLADNADFLSEFCRRFQLIQFLNQIHSEAEEEVAFPALETKGKLQNISHSYTIDHKLEVEHFHKISLVLDEMSILHVSASEVDSNAVDNKMQKHHQLCRKLHDMCTSTCKLLTEHVHREEFELWPLFKECFSIEEQERIVGCILGRTEAKILQDMLPWLMDALTQEEQQVMITLWRQVTRNTMFDEWLREWWEGYETAKLVEESIVPPSWTEDPLEVVSAYLCGSSEQEGRCCNKSINFPEKDSHSANTKPSENSEVGYKPKGPGGDQCISTDTECTRLCDEGNKKLQEVENATNQIDDPGHLLQRSQKSKYCECLLTLSQEDMQAAVIKISRDSSLDPQKKPHMIQNLIMSRWIARQNSELTVASNGKEFPGQHPSYHDPLGVTYGCKHYKRNCKLFAACCNQLYTCIRCHDEMADHEIDRKSIIEMMCMKCLKMQTVGPTCSTASCSNFSMAKYFCRICKIFDNERVIYHCPYCNLCRVGKGLGIDYFHCMTCNACMSRSLLKHTCREKCFMDNCPICNEDIFTSNSPVKCLPCGHLMHSTCFEAYTFTNYTCPICGKSLGDMQVYFKMLDAFLAKQETPDEYAGQTQASMTQFQTELLPFTGFTTSAPIVVHTTSGFYDAIPNGTAPFHWLYHKCPYCGDFYDAIPNGTMTVSKIYITL</sequence>
<dbReference type="Proteomes" id="UP000315295">
    <property type="component" value="Unassembled WGS sequence"/>
</dbReference>
<dbReference type="GO" id="GO:0006511">
    <property type="term" value="P:ubiquitin-dependent protein catabolic process"/>
    <property type="evidence" value="ECO:0007669"/>
    <property type="project" value="TreeGrafter"/>
</dbReference>
<dbReference type="CDD" id="cd12108">
    <property type="entry name" value="Hr-like"/>
    <property type="match status" value="2"/>
</dbReference>
<keyword evidence="10" id="KW-1133">Transmembrane helix</keyword>
<comment type="caution">
    <text evidence="21">The sequence shown here is derived from an EMBL/GenBank/DDBJ whole genome shotgun (WGS) entry which is preliminary data.</text>
</comment>
<gene>
    <name evidence="21" type="ORF">C1H46_038089</name>
</gene>
<evidence type="ECO:0000256" key="12">
    <source>
        <dbReference type="ARBA" id="ARBA00023136"/>
    </source>
</evidence>
<reference evidence="21 22" key="1">
    <citation type="journal article" date="2019" name="G3 (Bethesda)">
        <title>Sequencing of a Wild Apple (Malus baccata) Genome Unravels the Differences Between Cultivated and Wild Apple Species Regarding Disease Resistance and Cold Tolerance.</title>
        <authorList>
            <person name="Chen X."/>
        </authorList>
    </citation>
    <scope>NUCLEOTIDE SEQUENCE [LARGE SCALE GENOMIC DNA]</scope>
    <source>
        <strain evidence="22">cv. Shandingzi</strain>
        <tissue evidence="21">Leaves</tissue>
    </source>
</reference>
<dbReference type="SUPFAM" id="SSF161245">
    <property type="entry name" value="Zinc hairpin stack"/>
    <property type="match status" value="1"/>
</dbReference>
<evidence type="ECO:0000256" key="1">
    <source>
        <dbReference type="ARBA" id="ARBA00004123"/>
    </source>
</evidence>
<evidence type="ECO:0000256" key="5">
    <source>
        <dbReference type="ARBA" id="ARBA00022692"/>
    </source>
</evidence>
<comment type="subcellular location">
    <subcellularLocation>
        <location evidence="2">Membrane</location>
        <topology evidence="2">Single-pass membrane protein</topology>
    </subcellularLocation>
    <subcellularLocation>
        <location evidence="1">Nucleus</location>
    </subcellularLocation>
</comment>
<evidence type="ECO:0000256" key="7">
    <source>
        <dbReference type="ARBA" id="ARBA00022771"/>
    </source>
</evidence>
<evidence type="ECO:0000256" key="15">
    <source>
        <dbReference type="ARBA" id="ARBA00063786"/>
    </source>
</evidence>
<evidence type="ECO:0000256" key="10">
    <source>
        <dbReference type="ARBA" id="ARBA00022989"/>
    </source>
</evidence>
<dbReference type="STRING" id="106549.A0A540KQ93"/>
<dbReference type="FunFam" id="1.20.120.520:FF:000009">
    <property type="entry name" value="Zinc finger protein BRUTUS"/>
    <property type="match status" value="1"/>
</dbReference>
<protein>
    <recommendedName>
        <fullName evidence="23">RING-type domain-containing protein</fullName>
    </recommendedName>
</protein>
<evidence type="ECO:0000256" key="14">
    <source>
        <dbReference type="ARBA" id="ARBA00053847"/>
    </source>
</evidence>
<dbReference type="FunFam" id="3.30.40.10:FF:000208">
    <property type="entry name" value="Zinc finger protein-related isoform 1"/>
    <property type="match status" value="1"/>
</dbReference>
<keyword evidence="11" id="KW-0408">Iron</keyword>
<feature type="compositionally biased region" description="Polar residues" evidence="17">
    <location>
        <begin position="897"/>
        <end position="906"/>
    </location>
</feature>
<dbReference type="GO" id="GO:0016874">
    <property type="term" value="F:ligase activity"/>
    <property type="evidence" value="ECO:0007669"/>
    <property type="project" value="UniProtKB-KW"/>
</dbReference>
<evidence type="ECO:0000259" key="18">
    <source>
        <dbReference type="PROSITE" id="PS50089"/>
    </source>
</evidence>
<keyword evidence="12" id="KW-0472">Membrane</keyword>
<keyword evidence="5" id="KW-0812">Transmembrane</keyword>
<keyword evidence="4" id="KW-0436">Ligase</keyword>
<evidence type="ECO:0000256" key="6">
    <source>
        <dbReference type="ARBA" id="ARBA00022723"/>
    </source>
</evidence>
<feature type="domain" description="RING-type" evidence="18">
    <location>
        <begin position="1168"/>
        <end position="1209"/>
    </location>
</feature>
<evidence type="ECO:0000256" key="2">
    <source>
        <dbReference type="ARBA" id="ARBA00004167"/>
    </source>
</evidence>
<dbReference type="SUPFAM" id="SSF161219">
    <property type="entry name" value="CHY zinc finger-like"/>
    <property type="match status" value="1"/>
</dbReference>
<dbReference type="PANTHER" id="PTHR21319:SF39">
    <property type="entry name" value="ZINC FINGER PROTEIN"/>
    <property type="match status" value="1"/>
</dbReference>
<evidence type="ECO:0000256" key="13">
    <source>
        <dbReference type="ARBA" id="ARBA00023242"/>
    </source>
</evidence>
<dbReference type="GO" id="GO:0005634">
    <property type="term" value="C:nucleus"/>
    <property type="evidence" value="ECO:0007669"/>
    <property type="project" value="UniProtKB-SubCell"/>
</dbReference>
<evidence type="ECO:0000256" key="4">
    <source>
        <dbReference type="ARBA" id="ARBA00022598"/>
    </source>
</evidence>
<evidence type="ECO:0000256" key="9">
    <source>
        <dbReference type="ARBA" id="ARBA00022833"/>
    </source>
</evidence>
<organism evidence="21 22">
    <name type="scientific">Malus baccata</name>
    <name type="common">Siberian crab apple</name>
    <name type="synonym">Pyrus baccata</name>
    <dbReference type="NCBI Taxonomy" id="106549"/>
    <lineage>
        <taxon>Eukaryota</taxon>
        <taxon>Viridiplantae</taxon>
        <taxon>Streptophyta</taxon>
        <taxon>Embryophyta</taxon>
        <taxon>Tracheophyta</taxon>
        <taxon>Spermatophyta</taxon>
        <taxon>Magnoliopsida</taxon>
        <taxon>eudicotyledons</taxon>
        <taxon>Gunneridae</taxon>
        <taxon>Pentapetalae</taxon>
        <taxon>rosids</taxon>
        <taxon>fabids</taxon>
        <taxon>Rosales</taxon>
        <taxon>Rosaceae</taxon>
        <taxon>Amygdaloideae</taxon>
        <taxon>Maleae</taxon>
        <taxon>Malus</taxon>
    </lineage>
</organism>
<evidence type="ECO:0000313" key="21">
    <source>
        <dbReference type="EMBL" id="TQD76388.1"/>
    </source>
</evidence>
<dbReference type="SUPFAM" id="SSF57850">
    <property type="entry name" value="RING/U-box"/>
    <property type="match status" value="1"/>
</dbReference>
<evidence type="ECO:0000259" key="19">
    <source>
        <dbReference type="PROSITE" id="PS51266"/>
    </source>
</evidence>
<keyword evidence="7 16" id="KW-0863">Zinc-finger</keyword>
<dbReference type="PROSITE" id="PS51270">
    <property type="entry name" value="ZF_CTCHY"/>
    <property type="match status" value="1"/>
</dbReference>
<dbReference type="CDD" id="cd16464">
    <property type="entry name" value="RING-H2_Pirh2-like"/>
    <property type="match status" value="1"/>
</dbReference>
<dbReference type="InterPro" id="IPR008913">
    <property type="entry name" value="Znf_CHY"/>
</dbReference>
<dbReference type="InterPro" id="IPR037275">
    <property type="entry name" value="Znf_CTCHY_sf"/>
</dbReference>
<evidence type="ECO:0000256" key="3">
    <source>
        <dbReference type="ARBA" id="ARBA00004906"/>
    </source>
</evidence>
<dbReference type="GO" id="GO:0098711">
    <property type="term" value="P:iron ion import across plasma membrane"/>
    <property type="evidence" value="ECO:0007669"/>
    <property type="project" value="UniProtKB-ARBA"/>
</dbReference>
<dbReference type="InterPro" id="IPR017921">
    <property type="entry name" value="Znf_CTCHY"/>
</dbReference>
<dbReference type="GO" id="GO:0016567">
    <property type="term" value="P:protein ubiquitination"/>
    <property type="evidence" value="ECO:0007669"/>
    <property type="project" value="TreeGrafter"/>
</dbReference>
<feature type="domain" description="CHY-type" evidence="19">
    <location>
        <begin position="1032"/>
        <end position="1101"/>
    </location>
</feature>
<dbReference type="Pfam" id="PF13639">
    <property type="entry name" value="zf-RING_2"/>
    <property type="match status" value="1"/>
</dbReference>
<proteinExistence type="predicted"/>
<dbReference type="InterPro" id="IPR037274">
    <property type="entry name" value="Znf_CHY_sf"/>
</dbReference>
<dbReference type="SMART" id="SM00184">
    <property type="entry name" value="RING"/>
    <property type="match status" value="1"/>
</dbReference>
<dbReference type="GO" id="GO:0016020">
    <property type="term" value="C:membrane"/>
    <property type="evidence" value="ECO:0007669"/>
    <property type="project" value="UniProtKB-SubCell"/>
</dbReference>
<comment type="subunit">
    <text evidence="15">Binds zinc and iron ions.</text>
</comment>
<evidence type="ECO:0008006" key="23">
    <source>
        <dbReference type="Google" id="ProtNLM"/>
    </source>
</evidence>
<dbReference type="PROSITE" id="PS50089">
    <property type="entry name" value="ZF_RING_2"/>
    <property type="match status" value="1"/>
</dbReference>
<keyword evidence="8" id="KW-0833">Ubl conjugation pathway</keyword>
<keyword evidence="9" id="KW-0862">Zinc</keyword>
<dbReference type="Pfam" id="PF01814">
    <property type="entry name" value="Hemerythrin"/>
    <property type="match status" value="1"/>
</dbReference>
<dbReference type="PANTHER" id="PTHR21319">
    <property type="entry name" value="RING FINGER AND CHY ZINC FINGER DOMAIN-CONTAINING PROTEIN 1"/>
    <property type="match status" value="1"/>
</dbReference>
<dbReference type="Pfam" id="PF05495">
    <property type="entry name" value="zf-CHY"/>
    <property type="match status" value="1"/>
</dbReference>
<dbReference type="GO" id="GO:0008270">
    <property type="term" value="F:zinc ion binding"/>
    <property type="evidence" value="ECO:0007669"/>
    <property type="project" value="UniProtKB-KW"/>
</dbReference>